<evidence type="ECO:0000256" key="1">
    <source>
        <dbReference type="SAM" id="Phobius"/>
    </source>
</evidence>
<accession>A0A381W832</accession>
<feature type="transmembrane region" description="Helical" evidence="1">
    <location>
        <begin position="341"/>
        <end position="363"/>
    </location>
</feature>
<feature type="transmembrane region" description="Helical" evidence="1">
    <location>
        <begin position="257"/>
        <end position="276"/>
    </location>
</feature>
<dbReference type="AlphaFoldDB" id="A0A381W832"/>
<dbReference type="InterPro" id="IPR032809">
    <property type="entry name" value="Put_HupE_UreJ"/>
</dbReference>
<feature type="transmembrane region" description="Helical" evidence="1">
    <location>
        <begin position="232"/>
        <end position="250"/>
    </location>
</feature>
<organism evidence="2">
    <name type="scientific">marine metagenome</name>
    <dbReference type="NCBI Taxonomy" id="408172"/>
    <lineage>
        <taxon>unclassified sequences</taxon>
        <taxon>metagenomes</taxon>
        <taxon>ecological metagenomes</taxon>
    </lineage>
</organism>
<dbReference type="Pfam" id="PF13795">
    <property type="entry name" value="HupE_UreJ_2"/>
    <property type="match status" value="2"/>
</dbReference>
<proteinExistence type="predicted"/>
<dbReference type="EMBL" id="UINC01010848">
    <property type="protein sequence ID" value="SVA48107.1"/>
    <property type="molecule type" value="Genomic_DNA"/>
</dbReference>
<evidence type="ECO:0000313" key="2">
    <source>
        <dbReference type="EMBL" id="SVA48107.1"/>
    </source>
</evidence>
<protein>
    <recommendedName>
        <fullName evidence="3">HupE/UreJ protein</fullName>
    </recommendedName>
</protein>
<feature type="transmembrane region" description="Helical" evidence="1">
    <location>
        <begin position="282"/>
        <end position="301"/>
    </location>
</feature>
<feature type="transmembrane region" description="Helical" evidence="1">
    <location>
        <begin position="308"/>
        <end position="329"/>
    </location>
</feature>
<feature type="transmembrane region" description="Helical" evidence="1">
    <location>
        <begin position="375"/>
        <end position="395"/>
    </location>
</feature>
<keyword evidence="1" id="KW-1133">Transmembrane helix</keyword>
<gene>
    <name evidence="2" type="ORF">METZ01_LOCUS100961</name>
</gene>
<reference evidence="2" key="1">
    <citation type="submission" date="2018-05" db="EMBL/GenBank/DDBJ databases">
        <authorList>
            <person name="Lanie J.A."/>
            <person name="Ng W.-L."/>
            <person name="Kazmierczak K.M."/>
            <person name="Andrzejewski T.M."/>
            <person name="Davidsen T.M."/>
            <person name="Wayne K.J."/>
            <person name="Tettelin H."/>
            <person name="Glass J.I."/>
            <person name="Rusch D."/>
            <person name="Podicherti R."/>
            <person name="Tsui H.-C.T."/>
            <person name="Winkler M.E."/>
        </authorList>
    </citation>
    <scope>NUCLEOTIDE SEQUENCE</scope>
</reference>
<keyword evidence="1" id="KW-0812">Transmembrane</keyword>
<name>A0A381W832_9ZZZZ</name>
<sequence>MSRFLRISLIIGLFASNILFAHQRSESFSKWIIEENVETKDVSIIFTVKISVLNKMDWPFDLKTEDYITKYISESIDVGPNCTSKKRPVFFISKINNFIKISWILECLKQPLEISINSFFEKDSTHSHIARFQVDNKPIPEKLFTNQSRSWKEVSDSYMRNKVYEGSSIGDYVTLGIKHIASGYDHLAFLIGLLLLNVRLKGIFLAVTGFTLGHSVTLAAAVLGLVKPVSSFVEALIGYSIFLVAIEYFLRKTNQFTFYLFLIFLGWSSLILSAYFLNLQLYFLGLIGTAIFTLTYLSLVARTSSRNISYFVICLFGLIHGFGFGGYLSEIGLQDDRITQALLGFNIGVELGQILAVLLFLLLGNIIRRVKLRNIWLVKPLLASSLISLGVYWFLTRTF</sequence>
<feature type="transmembrane region" description="Helical" evidence="1">
    <location>
        <begin position="203"/>
        <end position="226"/>
    </location>
</feature>
<evidence type="ECO:0008006" key="3">
    <source>
        <dbReference type="Google" id="ProtNLM"/>
    </source>
</evidence>
<keyword evidence="1" id="KW-0472">Membrane</keyword>